<dbReference type="STRING" id="39966.A0A369K4U0"/>
<dbReference type="EMBL" id="LUEZ02000014">
    <property type="protein sequence ID" value="RDB27787.1"/>
    <property type="molecule type" value="Genomic_DNA"/>
</dbReference>
<evidence type="ECO:0000256" key="3">
    <source>
        <dbReference type="ARBA" id="ARBA00022679"/>
    </source>
</evidence>
<keyword evidence="9" id="KW-1185">Reference proteome</keyword>
<dbReference type="PANTHER" id="PTHR11085:SF10">
    <property type="entry name" value="NAD-DEPENDENT PROTEIN DEACYLASE SIRTUIN-5, MITOCHONDRIAL-RELATED"/>
    <property type="match status" value="1"/>
</dbReference>
<dbReference type="SUPFAM" id="SSF52467">
    <property type="entry name" value="DHS-like NAD/FAD-binding domain"/>
    <property type="match status" value="1"/>
</dbReference>
<evidence type="ECO:0000313" key="9">
    <source>
        <dbReference type="Proteomes" id="UP000076154"/>
    </source>
</evidence>
<dbReference type="InterPro" id="IPR003000">
    <property type="entry name" value="Sirtuin"/>
</dbReference>
<proteinExistence type="inferred from homology"/>
<feature type="active site" description="Proton acceptor" evidence="6">
    <location>
        <position position="151"/>
    </location>
</feature>
<dbReference type="GO" id="GO:0017136">
    <property type="term" value="F:histone deacetylase activity, NAD-dependent"/>
    <property type="evidence" value="ECO:0007669"/>
    <property type="project" value="TreeGrafter"/>
</dbReference>
<evidence type="ECO:0000259" key="7">
    <source>
        <dbReference type="PROSITE" id="PS50305"/>
    </source>
</evidence>
<dbReference type="InterPro" id="IPR050134">
    <property type="entry name" value="NAD-dep_sirtuin_deacylases"/>
</dbReference>
<name>A0A369K4U0_HYPMA</name>
<dbReference type="AlphaFoldDB" id="A0A369K4U0"/>
<keyword evidence="4" id="KW-0520">NAD</keyword>
<dbReference type="GO" id="GO:0046872">
    <property type="term" value="F:metal ion binding"/>
    <property type="evidence" value="ECO:0007669"/>
    <property type="project" value="UniProtKB-KW"/>
</dbReference>
<evidence type="ECO:0000256" key="1">
    <source>
        <dbReference type="ARBA" id="ARBA00004173"/>
    </source>
</evidence>
<dbReference type="Proteomes" id="UP000076154">
    <property type="component" value="Unassembled WGS sequence"/>
</dbReference>
<dbReference type="Gene3D" id="3.30.1600.10">
    <property type="entry name" value="SIR2/SIRT2 'Small Domain"/>
    <property type="match status" value="1"/>
</dbReference>
<dbReference type="Gene3D" id="3.40.50.1220">
    <property type="entry name" value="TPP-binding domain"/>
    <property type="match status" value="1"/>
</dbReference>
<comment type="subcellular location">
    <subcellularLocation>
        <location evidence="1">Mitochondrion</location>
    </subcellularLocation>
</comment>
<dbReference type="GO" id="GO:0070403">
    <property type="term" value="F:NAD+ binding"/>
    <property type="evidence" value="ECO:0007669"/>
    <property type="project" value="InterPro"/>
</dbReference>
<keyword evidence="6" id="KW-0479">Metal-binding</keyword>
<keyword evidence="3" id="KW-0808">Transferase</keyword>
<dbReference type="InterPro" id="IPR029035">
    <property type="entry name" value="DHS-like_NAD/FAD-binding_dom"/>
</dbReference>
<dbReference type="InParanoid" id="A0A369K4U0"/>
<evidence type="ECO:0000256" key="4">
    <source>
        <dbReference type="ARBA" id="ARBA00023027"/>
    </source>
</evidence>
<feature type="binding site" evidence="6">
    <location>
        <position position="159"/>
    </location>
    <ligand>
        <name>Zn(2+)</name>
        <dbReference type="ChEBI" id="CHEBI:29105"/>
    </ligand>
</feature>
<dbReference type="GO" id="GO:0005739">
    <property type="term" value="C:mitochondrion"/>
    <property type="evidence" value="ECO:0007669"/>
    <property type="project" value="UniProtKB-SubCell"/>
</dbReference>
<comment type="similarity">
    <text evidence="2">Belongs to the sirtuin family. Class I subfamily.</text>
</comment>
<dbReference type="OrthoDB" id="424302at2759"/>
<dbReference type="PANTHER" id="PTHR11085">
    <property type="entry name" value="NAD-DEPENDENT PROTEIN DEACYLASE SIRTUIN-5, MITOCHONDRIAL-RELATED"/>
    <property type="match status" value="1"/>
</dbReference>
<sequence>MSAPGPSNDTDEFRDVLQESQHIVVLAGAGLSAASGVPTFRDGGGMWRSLDATTLATPAAFASNPSLVWQFYHYRRLKALNAQPNDAHRLLAKLSIPSYLKTIAPAAKTYHIVTQNVDRLSVVALESLARDLADKKSRLDRPRKDSILEMHGRLFDVKCTVCDYCVEDLTNPLCEALGAADSHLGDYHDAGSKPNGIPEAALPRCLSCHSLARPGVVWFGEKPLRLDDINSLIFKADLCIIVGTSLTVHPASTYMYRVQRHKGKVAVFNLDPTERDRRADFVFAGPCEVELPRVLGAVA</sequence>
<feature type="binding site" evidence="6">
    <location>
        <position position="208"/>
    </location>
    <ligand>
        <name>Zn(2+)</name>
        <dbReference type="ChEBI" id="CHEBI:29105"/>
    </ligand>
</feature>
<comment type="caution">
    <text evidence="8">The sequence shown here is derived from an EMBL/GenBank/DDBJ whole genome shotgun (WGS) entry which is preliminary data.</text>
</comment>
<keyword evidence="6" id="KW-0862">Zinc</keyword>
<feature type="binding site" evidence="6">
    <location>
        <position position="162"/>
    </location>
    <ligand>
        <name>Zn(2+)</name>
        <dbReference type="ChEBI" id="CHEBI:29105"/>
    </ligand>
</feature>
<keyword evidence="5" id="KW-0496">Mitochondrion</keyword>
<accession>A0A369K4U0</accession>
<dbReference type="Pfam" id="PF02146">
    <property type="entry name" value="SIR2"/>
    <property type="match status" value="2"/>
</dbReference>
<feature type="binding site" evidence="6">
    <location>
        <position position="205"/>
    </location>
    <ligand>
        <name>Zn(2+)</name>
        <dbReference type="ChEBI" id="CHEBI:29105"/>
    </ligand>
</feature>
<dbReference type="GO" id="GO:0005634">
    <property type="term" value="C:nucleus"/>
    <property type="evidence" value="ECO:0007669"/>
    <property type="project" value="TreeGrafter"/>
</dbReference>
<reference evidence="8" key="1">
    <citation type="submission" date="2018-04" db="EMBL/GenBank/DDBJ databases">
        <title>Whole genome sequencing of Hypsizygus marmoreus.</title>
        <authorList>
            <person name="Choi I.-G."/>
            <person name="Min B."/>
            <person name="Kim J.-G."/>
            <person name="Kim S."/>
            <person name="Oh Y.-L."/>
            <person name="Kong W.-S."/>
            <person name="Park H."/>
            <person name="Jeong J."/>
            <person name="Song E.-S."/>
        </authorList>
    </citation>
    <scope>NUCLEOTIDE SEQUENCE [LARGE SCALE GENOMIC DNA]</scope>
    <source>
        <strain evidence="8">51987-8</strain>
    </source>
</reference>
<protein>
    <submittedName>
        <fullName evidence="8">NAD-dependent protein deacylase</fullName>
    </submittedName>
</protein>
<dbReference type="PROSITE" id="PS50305">
    <property type="entry name" value="SIRTUIN"/>
    <property type="match status" value="1"/>
</dbReference>
<evidence type="ECO:0000256" key="2">
    <source>
        <dbReference type="ARBA" id="ARBA00006924"/>
    </source>
</evidence>
<organism evidence="8 9">
    <name type="scientific">Hypsizygus marmoreus</name>
    <name type="common">White beech mushroom</name>
    <name type="synonym">Agaricus marmoreus</name>
    <dbReference type="NCBI Taxonomy" id="39966"/>
    <lineage>
        <taxon>Eukaryota</taxon>
        <taxon>Fungi</taxon>
        <taxon>Dikarya</taxon>
        <taxon>Basidiomycota</taxon>
        <taxon>Agaricomycotina</taxon>
        <taxon>Agaricomycetes</taxon>
        <taxon>Agaricomycetidae</taxon>
        <taxon>Agaricales</taxon>
        <taxon>Tricholomatineae</taxon>
        <taxon>Lyophyllaceae</taxon>
        <taxon>Hypsizygus</taxon>
    </lineage>
</organism>
<evidence type="ECO:0000256" key="6">
    <source>
        <dbReference type="PROSITE-ProRule" id="PRU00236"/>
    </source>
</evidence>
<gene>
    <name evidence="8" type="ORF">Hypma_003262</name>
</gene>
<dbReference type="InterPro" id="IPR026591">
    <property type="entry name" value="Sirtuin_cat_small_dom_sf"/>
</dbReference>
<evidence type="ECO:0000313" key="8">
    <source>
        <dbReference type="EMBL" id="RDB27787.1"/>
    </source>
</evidence>
<evidence type="ECO:0000256" key="5">
    <source>
        <dbReference type="ARBA" id="ARBA00023128"/>
    </source>
</evidence>
<feature type="domain" description="Deacetylase sirtuin-type" evidence="7">
    <location>
        <begin position="3"/>
        <end position="299"/>
    </location>
</feature>
<dbReference type="InterPro" id="IPR026590">
    <property type="entry name" value="Ssirtuin_cat_dom"/>
</dbReference>